<dbReference type="PANTHER" id="PTHR30329:SF21">
    <property type="entry name" value="LIPOPROTEIN YIAD-RELATED"/>
    <property type="match status" value="1"/>
</dbReference>
<dbReference type="Proteomes" id="UP000011541">
    <property type="component" value="Chromosome"/>
</dbReference>
<evidence type="ECO:0000256" key="2">
    <source>
        <dbReference type="ARBA" id="ARBA00023136"/>
    </source>
</evidence>
<sequence length="190" mass="21577">MNKSSKFAMFIALATIAYSGNSYALETENCWHGQYGNVIKNGTNELCWKNNIINSQENFSELSTNKIKSNKIVIKKSIFFDFDSSNIKTESRILLNETIDYYKSNKNNVNKITTIGHSDSTGNESYNKRLSERRAIEAEKYLANNGIDSKLLEINSFGSKIPIASNDTPEGRSKNRRVDIEIISEKNRKN</sequence>
<dbReference type="OrthoDB" id="1149075at2"/>
<dbReference type="Pfam" id="PF00691">
    <property type="entry name" value="OmpA"/>
    <property type="match status" value="1"/>
</dbReference>
<keyword evidence="3" id="KW-0998">Cell outer membrane</keyword>
<dbReference type="EMBL" id="CP003805">
    <property type="protein sequence ID" value="AGF48423.1"/>
    <property type="molecule type" value="Genomic_DNA"/>
</dbReference>
<proteinExistence type="predicted"/>
<dbReference type="InterPro" id="IPR036737">
    <property type="entry name" value="OmpA-like_sf"/>
</dbReference>
<accession>M1L749</accession>
<evidence type="ECO:0000259" key="6">
    <source>
        <dbReference type="PROSITE" id="PS51123"/>
    </source>
</evidence>
<evidence type="ECO:0000313" key="8">
    <source>
        <dbReference type="Proteomes" id="UP000011541"/>
    </source>
</evidence>
<dbReference type="Gene3D" id="3.30.1330.60">
    <property type="entry name" value="OmpA-like domain"/>
    <property type="match status" value="1"/>
</dbReference>
<dbReference type="PANTHER" id="PTHR30329">
    <property type="entry name" value="STATOR ELEMENT OF FLAGELLAR MOTOR COMPLEX"/>
    <property type="match status" value="1"/>
</dbReference>
<organism evidence="7 8">
    <name type="scientific">Candidatus Kinetoplastidibacterium stringomonadis TCC290E</name>
    <dbReference type="NCBI Taxonomy" id="1208920"/>
    <lineage>
        <taxon>Bacteria</taxon>
        <taxon>Pseudomonadati</taxon>
        <taxon>Pseudomonadota</taxon>
        <taxon>Betaproteobacteria</taxon>
        <taxon>Candidatus Kinetoplastidibacterium</taxon>
    </lineage>
</organism>
<keyword evidence="2 4" id="KW-0472">Membrane</keyword>
<dbReference type="PATRIC" id="fig|1208920.3.peg.413"/>
<dbReference type="InterPro" id="IPR006665">
    <property type="entry name" value="OmpA-like"/>
</dbReference>
<name>M1L749_9PROT</name>
<evidence type="ECO:0000256" key="1">
    <source>
        <dbReference type="ARBA" id="ARBA00004442"/>
    </source>
</evidence>
<dbReference type="InterPro" id="IPR050330">
    <property type="entry name" value="Bact_OuterMem_StrucFunc"/>
</dbReference>
<protein>
    <submittedName>
        <fullName evidence="7">OOP family OmpA-OmpF porin</fullName>
    </submittedName>
</protein>
<dbReference type="KEGG" id="kon:CONE_0675"/>
<dbReference type="RefSeq" id="WP_015397109.1">
    <property type="nucleotide sequence ID" value="NC_020299.1"/>
</dbReference>
<keyword evidence="5" id="KW-0732">Signal</keyword>
<dbReference type="GO" id="GO:0009279">
    <property type="term" value="C:cell outer membrane"/>
    <property type="evidence" value="ECO:0007669"/>
    <property type="project" value="UniProtKB-SubCell"/>
</dbReference>
<feature type="domain" description="OmpA-like" evidence="6">
    <location>
        <begin position="68"/>
        <end position="186"/>
    </location>
</feature>
<evidence type="ECO:0000256" key="3">
    <source>
        <dbReference type="ARBA" id="ARBA00023237"/>
    </source>
</evidence>
<dbReference type="HOGENOM" id="CLU_016890_5_0_4"/>
<dbReference type="InterPro" id="IPR006664">
    <property type="entry name" value="OMP_bac"/>
</dbReference>
<dbReference type="eggNOG" id="COG2885">
    <property type="taxonomic scope" value="Bacteria"/>
</dbReference>
<feature type="signal peptide" evidence="5">
    <location>
        <begin position="1"/>
        <end position="24"/>
    </location>
</feature>
<dbReference type="AlphaFoldDB" id="M1L749"/>
<dbReference type="PRINTS" id="PR01023">
    <property type="entry name" value="NAFLGMOTY"/>
</dbReference>
<reference evidence="7 8" key="1">
    <citation type="journal article" date="2013" name="Genome Biol. Evol.">
        <title>Genome evolution and phylogenomic analysis of candidatus kinetoplastibacterium, the betaproteobacterial endosymbionts of strigomonas and angomonas.</title>
        <authorList>
            <person name="Alves J.M."/>
            <person name="Serrano M.G."/>
            <person name="Maia da Silva F."/>
            <person name="Voegtly L.J."/>
            <person name="Matveyev A.V."/>
            <person name="Teixeira M.M."/>
            <person name="Camargo E.P."/>
            <person name="Buck G.A."/>
        </authorList>
    </citation>
    <scope>NUCLEOTIDE SEQUENCE [LARGE SCALE GENOMIC DNA]</scope>
    <source>
        <strain evidence="7 8">TCC290E</strain>
    </source>
</reference>
<comment type="subcellular location">
    <subcellularLocation>
        <location evidence="1">Cell outer membrane</location>
    </subcellularLocation>
</comment>
<dbReference type="SUPFAM" id="SSF103088">
    <property type="entry name" value="OmpA-like"/>
    <property type="match status" value="1"/>
</dbReference>
<dbReference type="STRING" id="1208920.CONE_0675"/>
<dbReference type="CDD" id="cd07185">
    <property type="entry name" value="OmpA_C-like"/>
    <property type="match status" value="1"/>
</dbReference>
<evidence type="ECO:0000256" key="4">
    <source>
        <dbReference type="PROSITE-ProRule" id="PRU00473"/>
    </source>
</evidence>
<evidence type="ECO:0000313" key="7">
    <source>
        <dbReference type="EMBL" id="AGF48423.1"/>
    </source>
</evidence>
<dbReference type="PRINTS" id="PR01021">
    <property type="entry name" value="OMPADOMAIN"/>
</dbReference>
<keyword evidence="8" id="KW-1185">Reference proteome</keyword>
<evidence type="ECO:0000256" key="5">
    <source>
        <dbReference type="SAM" id="SignalP"/>
    </source>
</evidence>
<feature type="chain" id="PRO_5004015358" evidence="5">
    <location>
        <begin position="25"/>
        <end position="190"/>
    </location>
</feature>
<gene>
    <name evidence="7" type="ORF">CONE_0675</name>
</gene>
<dbReference type="PROSITE" id="PS51123">
    <property type="entry name" value="OMPA_2"/>
    <property type="match status" value="1"/>
</dbReference>